<evidence type="ECO:0000256" key="1">
    <source>
        <dbReference type="SAM" id="Phobius"/>
    </source>
</evidence>
<accession>A0ABW3GD71</accession>
<keyword evidence="1" id="KW-0812">Transmembrane</keyword>
<keyword evidence="1" id="KW-1133">Transmembrane helix</keyword>
<organism evidence="2 3">
    <name type="scientific">Williamsia deligens</name>
    <dbReference type="NCBI Taxonomy" id="321325"/>
    <lineage>
        <taxon>Bacteria</taxon>
        <taxon>Bacillati</taxon>
        <taxon>Actinomycetota</taxon>
        <taxon>Actinomycetes</taxon>
        <taxon>Mycobacteriales</taxon>
        <taxon>Nocardiaceae</taxon>
        <taxon>Williamsia</taxon>
    </lineage>
</organism>
<comment type="caution">
    <text evidence="2">The sequence shown here is derived from an EMBL/GenBank/DDBJ whole genome shotgun (WGS) entry which is preliminary data.</text>
</comment>
<gene>
    <name evidence="2" type="ORF">ACFQ04_13075</name>
</gene>
<evidence type="ECO:0008006" key="4">
    <source>
        <dbReference type="Google" id="ProtNLM"/>
    </source>
</evidence>
<name>A0ABW3GD71_9NOCA</name>
<protein>
    <recommendedName>
        <fullName evidence="4">Major facilitator superfamily (MFS) profile domain-containing protein</fullName>
    </recommendedName>
</protein>
<reference evidence="3" key="1">
    <citation type="journal article" date="2019" name="Int. J. Syst. Evol. Microbiol.">
        <title>The Global Catalogue of Microorganisms (GCM) 10K type strain sequencing project: providing services to taxonomists for standard genome sequencing and annotation.</title>
        <authorList>
            <consortium name="The Broad Institute Genomics Platform"/>
            <consortium name="The Broad Institute Genome Sequencing Center for Infectious Disease"/>
            <person name="Wu L."/>
            <person name="Ma J."/>
        </authorList>
    </citation>
    <scope>NUCLEOTIDE SEQUENCE [LARGE SCALE GENOMIC DNA]</scope>
    <source>
        <strain evidence="3">CCUG 50873</strain>
    </source>
</reference>
<feature type="transmembrane region" description="Helical" evidence="1">
    <location>
        <begin position="12"/>
        <end position="40"/>
    </location>
</feature>
<evidence type="ECO:0000313" key="3">
    <source>
        <dbReference type="Proteomes" id="UP001597068"/>
    </source>
</evidence>
<dbReference type="Proteomes" id="UP001597068">
    <property type="component" value="Unassembled WGS sequence"/>
</dbReference>
<proteinExistence type="predicted"/>
<keyword evidence="3" id="KW-1185">Reference proteome</keyword>
<feature type="transmembrane region" description="Helical" evidence="1">
    <location>
        <begin position="52"/>
        <end position="71"/>
    </location>
</feature>
<feature type="transmembrane region" description="Helical" evidence="1">
    <location>
        <begin position="83"/>
        <end position="112"/>
    </location>
</feature>
<sequence length="132" mass="13185">MSTIPSADTRFSARLSAVVVIAASAVQILTLPVVVGAVRVPAETFSVETRTAAMLSGLSFALVAGVVGVVARRTTDDTTGPLALTTVVTCVLTSTGLITGVALFAVAGWMAVPAMLVTSADVVSRAVAAPSP</sequence>
<evidence type="ECO:0000313" key="2">
    <source>
        <dbReference type="EMBL" id="MFD0926669.1"/>
    </source>
</evidence>
<keyword evidence="1" id="KW-0472">Membrane</keyword>
<dbReference type="EMBL" id="JBHTIL010000001">
    <property type="protein sequence ID" value="MFD0926669.1"/>
    <property type="molecule type" value="Genomic_DNA"/>
</dbReference>
<dbReference type="RefSeq" id="WP_253645471.1">
    <property type="nucleotide sequence ID" value="NZ_BAAAMO010000002.1"/>
</dbReference>